<dbReference type="EMBL" id="OZ021738">
    <property type="protein sequence ID" value="CAK9320377.1"/>
    <property type="molecule type" value="Genomic_DNA"/>
</dbReference>
<dbReference type="Proteomes" id="UP001642487">
    <property type="component" value="Chromosome 4"/>
</dbReference>
<organism evidence="1 2">
    <name type="scientific">Citrullus colocynthis</name>
    <name type="common">colocynth</name>
    <dbReference type="NCBI Taxonomy" id="252529"/>
    <lineage>
        <taxon>Eukaryota</taxon>
        <taxon>Viridiplantae</taxon>
        <taxon>Streptophyta</taxon>
        <taxon>Embryophyta</taxon>
        <taxon>Tracheophyta</taxon>
        <taxon>Spermatophyta</taxon>
        <taxon>Magnoliopsida</taxon>
        <taxon>eudicotyledons</taxon>
        <taxon>Gunneridae</taxon>
        <taxon>Pentapetalae</taxon>
        <taxon>rosids</taxon>
        <taxon>fabids</taxon>
        <taxon>Cucurbitales</taxon>
        <taxon>Cucurbitaceae</taxon>
        <taxon>Benincaseae</taxon>
        <taxon>Citrullus</taxon>
    </lineage>
</organism>
<reference evidence="1 2" key="1">
    <citation type="submission" date="2024-03" db="EMBL/GenBank/DDBJ databases">
        <authorList>
            <person name="Gkanogiannis A."/>
            <person name="Becerra Lopez-Lavalle L."/>
        </authorList>
    </citation>
    <scope>NUCLEOTIDE SEQUENCE [LARGE SCALE GENOMIC DNA]</scope>
</reference>
<proteinExistence type="predicted"/>
<name>A0ABP0YPB8_9ROSI</name>
<keyword evidence="2" id="KW-1185">Reference proteome</keyword>
<accession>A0ABP0YPB8</accession>
<protein>
    <submittedName>
        <fullName evidence="1">Uncharacterized protein</fullName>
    </submittedName>
</protein>
<gene>
    <name evidence="1" type="ORF">CITCOLO1_LOCUS12425</name>
</gene>
<evidence type="ECO:0000313" key="1">
    <source>
        <dbReference type="EMBL" id="CAK9320377.1"/>
    </source>
</evidence>
<sequence length="117" mass="13493">MQNRASLSSALRYQKRFGQSLLSHSLYSKTPSDNSISLSLSFIGTKKFIYIHTKRKKSFALQQLLGSKPKLGSQVFSRNLVVLHIFFCRAFTAFSFHALRDSNTHHCFFKTHTIFCR</sequence>
<evidence type="ECO:0000313" key="2">
    <source>
        <dbReference type="Proteomes" id="UP001642487"/>
    </source>
</evidence>